<dbReference type="InterPro" id="IPR011559">
    <property type="entry name" value="Initiation_fac_2B_a/b/d"/>
</dbReference>
<dbReference type="AlphaFoldDB" id="A0A9D1J6N0"/>
<evidence type="ECO:0000313" key="3">
    <source>
        <dbReference type="EMBL" id="HIR62812.1"/>
    </source>
</evidence>
<dbReference type="NCBIfam" id="NF004326">
    <property type="entry name" value="PRK05720.1"/>
    <property type="match status" value="1"/>
</dbReference>
<dbReference type="InterPro" id="IPR000649">
    <property type="entry name" value="IF-2B-related"/>
</dbReference>
<dbReference type="EMBL" id="DVHI01000061">
    <property type="protein sequence ID" value="HIR62812.1"/>
    <property type="molecule type" value="Genomic_DNA"/>
</dbReference>
<feature type="binding site" evidence="2">
    <location>
        <begin position="52"/>
        <end position="54"/>
    </location>
    <ligand>
        <name>substrate</name>
    </ligand>
</feature>
<feature type="binding site" evidence="2">
    <location>
        <begin position="257"/>
        <end position="258"/>
    </location>
    <ligand>
        <name>substrate</name>
    </ligand>
</feature>
<dbReference type="Proteomes" id="UP000886744">
    <property type="component" value="Unassembled WGS sequence"/>
</dbReference>
<name>A0A9D1J6N0_9BACT</name>
<organism evidence="3 4">
    <name type="scientific">Candidatus Coprenecus avistercoris</name>
    <dbReference type="NCBI Taxonomy" id="2840730"/>
    <lineage>
        <taxon>Bacteria</taxon>
        <taxon>Pseudomonadati</taxon>
        <taxon>Bacteroidota</taxon>
        <taxon>Bacteroidia</taxon>
        <taxon>Bacteroidales</taxon>
        <taxon>Rikenellaceae</taxon>
        <taxon>Rikenellaceae incertae sedis</taxon>
        <taxon>Candidatus Coprenecus</taxon>
    </lineage>
</organism>
<dbReference type="Pfam" id="PF01008">
    <property type="entry name" value="IF-2B"/>
    <property type="match status" value="1"/>
</dbReference>
<dbReference type="GO" id="GO:0046523">
    <property type="term" value="F:S-methyl-5-thioribose-1-phosphate isomerase activity"/>
    <property type="evidence" value="ECO:0007669"/>
    <property type="project" value="UniProtKB-UniRule"/>
</dbReference>
<evidence type="ECO:0000256" key="2">
    <source>
        <dbReference type="HAMAP-Rule" id="MF_01678"/>
    </source>
</evidence>
<dbReference type="InterPro" id="IPR005251">
    <property type="entry name" value="IF-M1Pi"/>
</dbReference>
<dbReference type="GO" id="GO:0019509">
    <property type="term" value="P:L-methionine salvage from methylthioadenosine"/>
    <property type="evidence" value="ECO:0007669"/>
    <property type="project" value="UniProtKB-UniRule"/>
</dbReference>
<dbReference type="FunFam" id="3.40.50.10470:FF:000006">
    <property type="entry name" value="Methylthioribose-1-phosphate isomerase"/>
    <property type="match status" value="1"/>
</dbReference>
<keyword evidence="2" id="KW-0486">Methionine biosynthesis</keyword>
<dbReference type="Gene3D" id="3.40.50.10470">
    <property type="entry name" value="Translation initiation factor eif-2b, domain 2"/>
    <property type="match status" value="1"/>
</dbReference>
<accession>A0A9D1J6N0</accession>
<keyword evidence="2" id="KW-0028">Amino-acid biosynthesis</keyword>
<dbReference type="NCBIfam" id="TIGR00524">
    <property type="entry name" value="eIF-2B_rel"/>
    <property type="match status" value="1"/>
</dbReference>
<dbReference type="NCBIfam" id="TIGR00512">
    <property type="entry name" value="salvage_mtnA"/>
    <property type="match status" value="1"/>
</dbReference>
<dbReference type="SUPFAM" id="SSF100950">
    <property type="entry name" value="NagB/RpiA/CoA transferase-like"/>
    <property type="match status" value="1"/>
</dbReference>
<evidence type="ECO:0000313" key="4">
    <source>
        <dbReference type="Proteomes" id="UP000886744"/>
    </source>
</evidence>
<comment type="caution">
    <text evidence="3">The sequence shown here is derived from an EMBL/GenBank/DDBJ whole genome shotgun (WGS) entry which is preliminary data.</text>
</comment>
<sequence length="359" mass="38917">MDDLFAYDSVELTPGGDGVVIVDQTLLPWEEKFLTLRDEAQVYEAIAKLRVRGAPAIGIAAAYGLYVAFRREVTVPGFDFRHAAEEFSRISRYLCSARPTAVNLSAALSRMERRYAACAGMRLPQLLEALRSEAEAIKAEDVAMCRAIAGYGAGLIDRPSMGILTHCNAGHYAVSRYGTALAPIYLAHSRGLAPRVYADETRPLMQGSRITAFELQKAGVDVTLECDSMASSLMASGRVDLVFTGCDRVACNGDTANKIGTSALAILARYYGIPFYILGPTSSIDPEAASGADIPVEQRQGDEVTDLYFSRRIAPEGVKVYNPAFDVTPAGLIAGIVTEKGIFRPPYDFTFLKLNEKTV</sequence>
<gene>
    <name evidence="2 3" type="primary">mtnA</name>
    <name evidence="3" type="ORF">IAC94_04745</name>
</gene>
<dbReference type="InterPro" id="IPR037171">
    <property type="entry name" value="NagB/RpiA_transferase-like"/>
</dbReference>
<comment type="catalytic activity">
    <reaction evidence="2">
        <text>5-(methylsulfanyl)-alpha-D-ribose 1-phosphate = 5-(methylsulfanyl)-D-ribulose 1-phosphate</text>
        <dbReference type="Rhea" id="RHEA:19989"/>
        <dbReference type="ChEBI" id="CHEBI:58533"/>
        <dbReference type="ChEBI" id="CHEBI:58548"/>
        <dbReference type="EC" id="5.3.1.23"/>
    </reaction>
</comment>
<comment type="function">
    <text evidence="2">Catalyzes the interconversion of methylthioribose-1-phosphate (MTR-1-P) into methylthioribulose-1-phosphate (MTRu-1-P).</text>
</comment>
<dbReference type="PANTHER" id="PTHR43475">
    <property type="entry name" value="METHYLTHIORIBOSE-1-PHOSPHATE ISOMERASE"/>
    <property type="match status" value="1"/>
</dbReference>
<comment type="pathway">
    <text evidence="2">Amino-acid biosynthesis; L-methionine biosynthesis via salvage pathway; L-methionine from S-methyl-5-thio-alpha-D-ribose 1-phosphate: step 1/6.</text>
</comment>
<protein>
    <recommendedName>
        <fullName evidence="2">Methylthioribose-1-phosphate isomerase</fullName>
        <shortName evidence="2">M1Pi</shortName>
        <shortName evidence="2">MTR-1-P isomerase</shortName>
        <ecNumber evidence="2">5.3.1.23</ecNumber>
    </recommendedName>
    <alternativeName>
        <fullName evidence="2">S-methyl-5-thioribose-1-phosphate isomerase</fullName>
    </alternativeName>
</protein>
<evidence type="ECO:0000256" key="1">
    <source>
        <dbReference type="ARBA" id="ARBA00023235"/>
    </source>
</evidence>
<dbReference type="InterPro" id="IPR027363">
    <property type="entry name" value="M1Pi_N"/>
</dbReference>
<proteinExistence type="inferred from homology"/>
<dbReference type="InterPro" id="IPR042529">
    <property type="entry name" value="IF_2B-like_C"/>
</dbReference>
<dbReference type="Gene3D" id="1.20.120.420">
    <property type="entry name" value="translation initiation factor eif-2b, domain 1"/>
    <property type="match status" value="1"/>
</dbReference>
<dbReference type="HAMAP" id="MF_01678">
    <property type="entry name" value="Salvage_MtnA"/>
    <property type="match status" value="1"/>
</dbReference>
<reference evidence="3" key="1">
    <citation type="submission" date="2020-10" db="EMBL/GenBank/DDBJ databases">
        <authorList>
            <person name="Gilroy R."/>
        </authorList>
    </citation>
    <scope>NUCLEOTIDE SEQUENCE</scope>
    <source>
        <strain evidence="3">ChiHjej13B12-12457</strain>
    </source>
</reference>
<feature type="binding site" evidence="2">
    <location>
        <position position="98"/>
    </location>
    <ligand>
        <name>substrate</name>
    </ligand>
</feature>
<feature type="active site" description="Proton donor" evidence="2">
    <location>
        <position position="247"/>
    </location>
</feature>
<feature type="site" description="Transition state stabilizer" evidence="2">
    <location>
        <position position="167"/>
    </location>
</feature>
<comment type="similarity">
    <text evidence="2">Belongs to the EIF-2B alpha/beta/delta subunits family. MtnA subfamily.</text>
</comment>
<dbReference type="PANTHER" id="PTHR43475:SF1">
    <property type="entry name" value="METHYLTHIORIBOSE-1-PHOSPHATE ISOMERASE"/>
    <property type="match status" value="1"/>
</dbReference>
<reference evidence="3" key="2">
    <citation type="journal article" date="2021" name="PeerJ">
        <title>Extensive microbial diversity within the chicken gut microbiome revealed by metagenomics and culture.</title>
        <authorList>
            <person name="Gilroy R."/>
            <person name="Ravi A."/>
            <person name="Getino M."/>
            <person name="Pursley I."/>
            <person name="Horton D.L."/>
            <person name="Alikhan N.F."/>
            <person name="Baker D."/>
            <person name="Gharbi K."/>
            <person name="Hall N."/>
            <person name="Watson M."/>
            <person name="Adriaenssens E.M."/>
            <person name="Foster-Nyarko E."/>
            <person name="Jarju S."/>
            <person name="Secka A."/>
            <person name="Antonio M."/>
            <person name="Oren A."/>
            <person name="Chaudhuri R.R."/>
            <person name="La Ragione R."/>
            <person name="Hildebrand F."/>
            <person name="Pallen M.J."/>
        </authorList>
    </citation>
    <scope>NUCLEOTIDE SEQUENCE</scope>
    <source>
        <strain evidence="3">ChiHjej13B12-12457</strain>
    </source>
</reference>
<feature type="binding site" evidence="2">
    <location>
        <position position="206"/>
    </location>
    <ligand>
        <name>substrate</name>
    </ligand>
</feature>
<dbReference type="EC" id="5.3.1.23" evidence="2"/>
<keyword evidence="1 2" id="KW-0413">Isomerase</keyword>